<keyword evidence="2 3" id="KW-0238">DNA-binding</keyword>
<dbReference type="PANTHER" id="PTHR43479:SF11">
    <property type="entry name" value="ACREF_ENVCD OPERON REPRESSOR-RELATED"/>
    <property type="match status" value="1"/>
</dbReference>
<keyword evidence="6" id="KW-1185">Reference proteome</keyword>
<feature type="DNA-binding region" description="H-T-H motif" evidence="3">
    <location>
        <begin position="29"/>
        <end position="48"/>
    </location>
</feature>
<evidence type="ECO:0000256" key="2">
    <source>
        <dbReference type="ARBA" id="ARBA00023125"/>
    </source>
</evidence>
<dbReference type="SUPFAM" id="SSF46689">
    <property type="entry name" value="Homeodomain-like"/>
    <property type="match status" value="1"/>
</dbReference>
<dbReference type="GO" id="GO:0003677">
    <property type="term" value="F:DNA binding"/>
    <property type="evidence" value="ECO:0007669"/>
    <property type="project" value="UniProtKB-UniRule"/>
</dbReference>
<dbReference type="InterPro" id="IPR009057">
    <property type="entry name" value="Homeodomain-like_sf"/>
</dbReference>
<dbReference type="PRINTS" id="PR00455">
    <property type="entry name" value="HTHTETR"/>
</dbReference>
<proteinExistence type="predicted"/>
<comment type="caution">
    <text evidence="5">The sequence shown here is derived from an EMBL/GenBank/DDBJ whole genome shotgun (WGS) entry which is preliminary data.</text>
</comment>
<evidence type="ECO:0000313" key="5">
    <source>
        <dbReference type="EMBL" id="TWD89742.1"/>
    </source>
</evidence>
<dbReference type="PANTHER" id="PTHR43479">
    <property type="entry name" value="ACREF/ENVCD OPERON REPRESSOR-RELATED"/>
    <property type="match status" value="1"/>
</dbReference>
<evidence type="ECO:0000313" key="6">
    <source>
        <dbReference type="Proteomes" id="UP000319671"/>
    </source>
</evidence>
<reference evidence="5 6" key="1">
    <citation type="submission" date="2019-06" db="EMBL/GenBank/DDBJ databases">
        <title>Sorghum-associated microbial communities from plants grown in Nebraska, USA.</title>
        <authorList>
            <person name="Schachtman D."/>
        </authorList>
    </citation>
    <scope>NUCLEOTIDE SEQUENCE [LARGE SCALE GENOMIC DNA]</scope>
    <source>
        <strain evidence="5 6">2482</strain>
    </source>
</reference>
<sequence>MARERKFSTEDLFQTTKQMLLTHGYEGFSFSLLAEQLEISRGAIYKYYENKEELITDYMLYEMEHFLTELKDIESVNGFDAKFDFLIDLIFKNSTIPHMIELGRRIPINGNQKVKENHKRLEKQHLNMYHHLKGFTSLGRQELKLKETLPDPLILGFIFQTIMIPNHFGIPHPQWVSSIKEMIRHGMLRNE</sequence>
<dbReference type="Proteomes" id="UP000319671">
    <property type="component" value="Unassembled WGS sequence"/>
</dbReference>
<dbReference type="InterPro" id="IPR050624">
    <property type="entry name" value="HTH-type_Tx_Regulator"/>
</dbReference>
<keyword evidence="1" id="KW-0678">Repressor</keyword>
<evidence type="ECO:0000256" key="3">
    <source>
        <dbReference type="PROSITE-ProRule" id="PRU00335"/>
    </source>
</evidence>
<accession>A0A561CFC9</accession>
<evidence type="ECO:0000256" key="1">
    <source>
        <dbReference type="ARBA" id="ARBA00022491"/>
    </source>
</evidence>
<dbReference type="InterPro" id="IPR001647">
    <property type="entry name" value="HTH_TetR"/>
</dbReference>
<evidence type="ECO:0000259" key="4">
    <source>
        <dbReference type="PROSITE" id="PS50977"/>
    </source>
</evidence>
<organism evidence="5 6">
    <name type="scientific">Neobacillus bataviensis</name>
    <dbReference type="NCBI Taxonomy" id="220685"/>
    <lineage>
        <taxon>Bacteria</taxon>
        <taxon>Bacillati</taxon>
        <taxon>Bacillota</taxon>
        <taxon>Bacilli</taxon>
        <taxon>Bacillales</taxon>
        <taxon>Bacillaceae</taxon>
        <taxon>Neobacillus</taxon>
    </lineage>
</organism>
<dbReference type="AlphaFoldDB" id="A0A561CFC9"/>
<dbReference type="EMBL" id="VIVN01000024">
    <property type="protein sequence ID" value="TWD89742.1"/>
    <property type="molecule type" value="Genomic_DNA"/>
</dbReference>
<dbReference type="PROSITE" id="PS50977">
    <property type="entry name" value="HTH_TETR_2"/>
    <property type="match status" value="1"/>
</dbReference>
<dbReference type="Pfam" id="PF00440">
    <property type="entry name" value="TetR_N"/>
    <property type="match status" value="1"/>
</dbReference>
<dbReference type="RefSeq" id="WP_144568373.1">
    <property type="nucleotide sequence ID" value="NZ_VIVN01000024.1"/>
</dbReference>
<gene>
    <name evidence="5" type="ORF">FB550_12449</name>
</gene>
<name>A0A561CFC9_9BACI</name>
<protein>
    <submittedName>
        <fullName evidence="5">TetR family transcriptional regulator</fullName>
    </submittedName>
</protein>
<dbReference type="Gene3D" id="1.10.357.10">
    <property type="entry name" value="Tetracycline Repressor, domain 2"/>
    <property type="match status" value="1"/>
</dbReference>
<feature type="domain" description="HTH tetR-type" evidence="4">
    <location>
        <begin position="6"/>
        <end position="66"/>
    </location>
</feature>